<name>A0A2P5F300_TREOI</name>
<comment type="caution">
    <text evidence="1">The sequence shown here is derived from an EMBL/GenBank/DDBJ whole genome shotgun (WGS) entry which is preliminary data.</text>
</comment>
<protein>
    <submittedName>
        <fullName evidence="1">Uncharacterized protein</fullName>
    </submittedName>
</protein>
<accession>A0A2P5F300</accession>
<proteinExistence type="predicted"/>
<dbReference type="OrthoDB" id="618098at2759"/>
<dbReference type="InParanoid" id="A0A2P5F300"/>
<keyword evidence="2" id="KW-1185">Reference proteome</keyword>
<reference evidence="2" key="1">
    <citation type="submission" date="2016-06" db="EMBL/GenBank/DDBJ databases">
        <title>Parallel loss of symbiosis genes in relatives of nitrogen-fixing non-legume Parasponia.</title>
        <authorList>
            <person name="Van Velzen R."/>
            <person name="Holmer R."/>
            <person name="Bu F."/>
            <person name="Rutten L."/>
            <person name="Van Zeijl A."/>
            <person name="Liu W."/>
            <person name="Santuari L."/>
            <person name="Cao Q."/>
            <person name="Sharma T."/>
            <person name="Shen D."/>
            <person name="Roswanjaya Y."/>
            <person name="Wardhani T."/>
            <person name="Kalhor M.S."/>
            <person name="Jansen J."/>
            <person name="Van den Hoogen J."/>
            <person name="Gungor B."/>
            <person name="Hartog M."/>
            <person name="Hontelez J."/>
            <person name="Verver J."/>
            <person name="Yang W.-C."/>
            <person name="Schijlen E."/>
            <person name="Repin R."/>
            <person name="Schilthuizen M."/>
            <person name="Schranz E."/>
            <person name="Heidstra R."/>
            <person name="Miyata K."/>
            <person name="Fedorova E."/>
            <person name="Kohlen W."/>
            <person name="Bisseling T."/>
            <person name="Smit S."/>
            <person name="Geurts R."/>
        </authorList>
    </citation>
    <scope>NUCLEOTIDE SEQUENCE [LARGE SCALE GENOMIC DNA]</scope>
    <source>
        <strain evidence="2">cv. RG33-2</strain>
    </source>
</reference>
<organism evidence="1 2">
    <name type="scientific">Trema orientale</name>
    <name type="common">Charcoal tree</name>
    <name type="synonym">Celtis orientalis</name>
    <dbReference type="NCBI Taxonomy" id="63057"/>
    <lineage>
        <taxon>Eukaryota</taxon>
        <taxon>Viridiplantae</taxon>
        <taxon>Streptophyta</taxon>
        <taxon>Embryophyta</taxon>
        <taxon>Tracheophyta</taxon>
        <taxon>Spermatophyta</taxon>
        <taxon>Magnoliopsida</taxon>
        <taxon>eudicotyledons</taxon>
        <taxon>Gunneridae</taxon>
        <taxon>Pentapetalae</taxon>
        <taxon>rosids</taxon>
        <taxon>fabids</taxon>
        <taxon>Rosales</taxon>
        <taxon>Cannabaceae</taxon>
        <taxon>Trema</taxon>
    </lineage>
</organism>
<evidence type="ECO:0000313" key="2">
    <source>
        <dbReference type="Proteomes" id="UP000237000"/>
    </source>
</evidence>
<evidence type="ECO:0000313" key="1">
    <source>
        <dbReference type="EMBL" id="PON92129.1"/>
    </source>
</evidence>
<gene>
    <name evidence="1" type="ORF">TorRG33x02_122010</name>
</gene>
<feature type="non-terminal residue" evidence="1">
    <location>
        <position position="1"/>
    </location>
</feature>
<sequence length="105" mass="11968">WILKKKKKSGGSDDLGEAIKEAALVIAKEMKESSTQLSDAINDKEMNERQMGVNEELIRTTFLGILERHRATLLITRDIHTLNVFSGLHNDEKEIWVRDLLDGHI</sequence>
<dbReference type="Proteomes" id="UP000237000">
    <property type="component" value="Unassembled WGS sequence"/>
</dbReference>
<dbReference type="EMBL" id="JXTC01000069">
    <property type="protein sequence ID" value="PON92129.1"/>
    <property type="molecule type" value="Genomic_DNA"/>
</dbReference>
<dbReference type="AlphaFoldDB" id="A0A2P5F300"/>